<feature type="binding site" evidence="2">
    <location>
        <begin position="193"/>
        <end position="199"/>
    </location>
    <ligand>
        <name>ATP</name>
        <dbReference type="ChEBI" id="CHEBI:30616"/>
    </ligand>
</feature>
<keyword evidence="1" id="KW-0808">Transferase</keyword>
<feature type="active site" evidence="3">
    <location>
        <position position="188"/>
    </location>
</feature>
<dbReference type="AlphaFoldDB" id="A0A9Q3UPU4"/>
<dbReference type="InterPro" id="IPR025758">
    <property type="entry name" value="Fic/DOC_N"/>
</dbReference>
<dbReference type="EMBL" id="JAJGNA010000038">
    <property type="protein sequence ID" value="MCC4310420.1"/>
    <property type="molecule type" value="Genomic_DNA"/>
</dbReference>
<dbReference type="InterPro" id="IPR036597">
    <property type="entry name" value="Fido-like_dom_sf"/>
</dbReference>
<keyword evidence="1" id="KW-0548">Nucleotidyltransferase</keyword>
<dbReference type="InterPro" id="IPR048770">
    <property type="entry name" value="SoFic-like_C"/>
</dbReference>
<feature type="binding site" evidence="2">
    <location>
        <position position="230"/>
    </location>
    <ligand>
        <name>ATP</name>
        <dbReference type="ChEBI" id="CHEBI:30616"/>
    </ligand>
</feature>
<dbReference type="InterPro" id="IPR036388">
    <property type="entry name" value="WH-like_DNA-bd_sf"/>
</dbReference>
<dbReference type="Pfam" id="PF13784">
    <property type="entry name" value="Fic_N"/>
    <property type="match status" value="1"/>
</dbReference>
<dbReference type="InterPro" id="IPR026287">
    <property type="entry name" value="SoFic-like"/>
</dbReference>
<comment type="function">
    <text evidence="1">Adenylyltransferase that mediates the addition of adenosine 5'-monophosphate (AMP) to specific residues of target proteins.</text>
</comment>
<dbReference type="PROSITE" id="PS51459">
    <property type="entry name" value="FIDO"/>
    <property type="match status" value="1"/>
</dbReference>
<dbReference type="GO" id="GO:0000287">
    <property type="term" value="F:magnesium ion binding"/>
    <property type="evidence" value="ECO:0007669"/>
    <property type="project" value="UniProtKB-UniRule"/>
</dbReference>
<dbReference type="PANTHER" id="PTHR13504:SF35">
    <property type="entry name" value="PROTEIN ADENYLYLTRANSFERASE SOFIC"/>
    <property type="match status" value="1"/>
</dbReference>
<proteinExistence type="predicted"/>
<dbReference type="Proteomes" id="UP001108027">
    <property type="component" value="Unassembled WGS sequence"/>
</dbReference>
<dbReference type="GO" id="GO:0070733">
    <property type="term" value="F:AMPylase activity"/>
    <property type="evidence" value="ECO:0007669"/>
    <property type="project" value="UniProtKB-UniRule"/>
</dbReference>
<dbReference type="RefSeq" id="WP_228235100.1">
    <property type="nucleotide sequence ID" value="NZ_ARXL01000008.1"/>
</dbReference>
<dbReference type="PANTHER" id="PTHR13504">
    <property type="entry name" value="FIDO DOMAIN-CONTAINING PROTEIN DDB_G0283145"/>
    <property type="match status" value="1"/>
</dbReference>
<evidence type="ECO:0000313" key="6">
    <source>
        <dbReference type="EMBL" id="MCC4310420.1"/>
    </source>
</evidence>
<feature type="domain" description="Fido" evidence="5">
    <location>
        <begin position="109"/>
        <end position="252"/>
    </location>
</feature>
<comment type="catalytic activity">
    <reaction evidence="1">
        <text>L-tyrosyl-[protein] + ATP = O-(5'-adenylyl)-L-tyrosyl-[protein] + diphosphate</text>
        <dbReference type="Rhea" id="RHEA:54288"/>
        <dbReference type="Rhea" id="RHEA-COMP:10136"/>
        <dbReference type="Rhea" id="RHEA-COMP:13846"/>
        <dbReference type="ChEBI" id="CHEBI:30616"/>
        <dbReference type="ChEBI" id="CHEBI:33019"/>
        <dbReference type="ChEBI" id="CHEBI:46858"/>
        <dbReference type="ChEBI" id="CHEBI:83624"/>
        <dbReference type="EC" id="2.7.7.108"/>
    </reaction>
</comment>
<dbReference type="GO" id="GO:0005524">
    <property type="term" value="F:ATP binding"/>
    <property type="evidence" value="ECO:0007669"/>
    <property type="project" value="UniProtKB-UniRule"/>
</dbReference>
<dbReference type="InterPro" id="IPR040198">
    <property type="entry name" value="Fido_containing"/>
</dbReference>
<keyword evidence="1 2" id="KW-0067">ATP-binding</keyword>
<dbReference type="EC" id="2.7.7.108" evidence="1"/>
<dbReference type="SUPFAM" id="SSF140931">
    <property type="entry name" value="Fic-like"/>
    <property type="match status" value="1"/>
</dbReference>
<comment type="caution">
    <text evidence="6">The sequence shown here is derived from an EMBL/GenBank/DDBJ whole genome shotgun (WGS) entry which is preliminary data.</text>
</comment>
<gene>
    <name evidence="6" type="ORF">LL252_17775</name>
</gene>
<comment type="catalytic activity">
    <reaction evidence="1">
        <text>L-threonyl-[protein] + ATP = 3-O-(5'-adenylyl)-L-threonyl-[protein] + diphosphate</text>
        <dbReference type="Rhea" id="RHEA:54292"/>
        <dbReference type="Rhea" id="RHEA-COMP:11060"/>
        <dbReference type="Rhea" id="RHEA-COMP:13847"/>
        <dbReference type="ChEBI" id="CHEBI:30013"/>
        <dbReference type="ChEBI" id="CHEBI:30616"/>
        <dbReference type="ChEBI" id="CHEBI:33019"/>
        <dbReference type="ChEBI" id="CHEBI:138113"/>
        <dbReference type="EC" id="2.7.7.108"/>
    </reaction>
</comment>
<evidence type="ECO:0000256" key="4">
    <source>
        <dbReference type="PIRSR" id="PIRSR640198-2"/>
    </source>
</evidence>
<keyword evidence="1 2" id="KW-0547">Nucleotide-binding</keyword>
<keyword evidence="7" id="KW-1185">Reference proteome</keyword>
<dbReference type="GO" id="GO:0042803">
    <property type="term" value="F:protein homodimerization activity"/>
    <property type="evidence" value="ECO:0007669"/>
    <property type="project" value="UniProtKB-UniRule"/>
</dbReference>
<feature type="binding site" evidence="4">
    <location>
        <begin position="192"/>
        <end position="199"/>
    </location>
    <ligand>
        <name>ATP</name>
        <dbReference type="ChEBI" id="CHEBI:30616"/>
    </ligand>
</feature>
<evidence type="ECO:0000256" key="3">
    <source>
        <dbReference type="PIRSR" id="PIRSR640198-1"/>
    </source>
</evidence>
<dbReference type="Gene3D" id="1.10.3290.10">
    <property type="entry name" value="Fido-like domain"/>
    <property type="match status" value="1"/>
</dbReference>
<evidence type="ECO:0000259" key="5">
    <source>
        <dbReference type="PROSITE" id="PS51459"/>
    </source>
</evidence>
<feature type="binding site" evidence="2">
    <location>
        <position position="188"/>
    </location>
    <ligand>
        <name>ATP</name>
        <dbReference type="ChEBI" id="CHEBI:30616"/>
    </ligand>
</feature>
<organism evidence="6 7">
    <name type="scientific">Alloalcanivorax marinus</name>
    <dbReference type="NCBI Taxonomy" id="1177169"/>
    <lineage>
        <taxon>Bacteria</taxon>
        <taxon>Pseudomonadati</taxon>
        <taxon>Pseudomonadota</taxon>
        <taxon>Gammaproteobacteria</taxon>
        <taxon>Oceanospirillales</taxon>
        <taxon>Alcanivoracaceae</taxon>
        <taxon>Alloalcanivorax</taxon>
    </lineage>
</organism>
<dbReference type="Pfam" id="PF21248">
    <property type="entry name" value="SoFic-like_C"/>
    <property type="match status" value="1"/>
</dbReference>
<sequence length="357" mass="40823">MSESALFAFPPPESLETPRVLRALIDAHRHLAELKGMARSIPNSRLLISTLSLQEAQSSSEIENIITTQDALYRYRIQPESADPVSKEVAWYAQGLDTGFEAVRAKGLLTLNTILEVQAVLEGNDAGLRRTPGTVLVNEQTGATVYTPPPPQQVPDLMSDLERYMHEQSDVDALVRMAVIHHRFETIHPFYDGNGRTGRIVNILFLVKEGLLDLPILYLSRYISQTKQRYYQELQSVRESGDWEPWLLYMIQGVSETARHTCTLVESIGRLLQSHKHYIREHYRFYSQDLINNIFHHPYTKVAFVQSDLSVSRATATRYLDVLAEGGILEKHRLGRENYYVNKELVDLLFRMPPMDV</sequence>
<name>A0A9Q3UPU4_9GAMM</name>
<feature type="binding site" evidence="2">
    <location>
        <position position="63"/>
    </location>
    <ligand>
        <name>ATP</name>
        <dbReference type="ChEBI" id="CHEBI:30616"/>
    </ligand>
</feature>
<dbReference type="InterPro" id="IPR003812">
    <property type="entry name" value="Fido"/>
</dbReference>
<evidence type="ECO:0000313" key="7">
    <source>
        <dbReference type="Proteomes" id="UP001108027"/>
    </source>
</evidence>
<comment type="subunit">
    <text evidence="1">Homodimer.</text>
</comment>
<dbReference type="Gene3D" id="1.10.10.10">
    <property type="entry name" value="Winged helix-like DNA-binding domain superfamily/Winged helix DNA-binding domain"/>
    <property type="match status" value="1"/>
</dbReference>
<accession>A0A9Q3UPU4</accession>
<dbReference type="PIRSF" id="PIRSF038925">
    <property type="entry name" value="AMP-prot_trans"/>
    <property type="match status" value="1"/>
</dbReference>
<evidence type="ECO:0000256" key="1">
    <source>
        <dbReference type="PIRNR" id="PIRNR038925"/>
    </source>
</evidence>
<feature type="binding site" evidence="4">
    <location>
        <begin position="230"/>
        <end position="231"/>
    </location>
    <ligand>
        <name>ATP</name>
        <dbReference type="ChEBI" id="CHEBI:30616"/>
    </ligand>
</feature>
<dbReference type="Pfam" id="PF02661">
    <property type="entry name" value="Fic"/>
    <property type="match status" value="1"/>
</dbReference>
<protein>
    <recommendedName>
        <fullName evidence="1">Protein adenylyltransferase</fullName>
        <ecNumber evidence="1">2.7.7.108</ecNumber>
    </recommendedName>
    <alternativeName>
        <fullName evidence="1">AMPylator</fullName>
    </alternativeName>
</protein>
<reference evidence="6" key="1">
    <citation type="submission" date="2021-10" db="EMBL/GenBank/DDBJ databases">
        <title>The diversity and Nitrogen Metabolism of Culturable Nitrate-Utilizing Bacteria Within the Oxygen Minimum Zone of the Changjiang (Yangtze River)Estuary.</title>
        <authorList>
            <person name="Zhang D."/>
            <person name="Zheng J."/>
            <person name="Liu S."/>
            <person name="He W."/>
        </authorList>
    </citation>
    <scope>NUCLEOTIDE SEQUENCE</scope>
    <source>
        <strain evidence="6">FXH-223</strain>
    </source>
</reference>
<evidence type="ECO:0000256" key="2">
    <source>
        <dbReference type="PIRSR" id="PIRSR038925-1"/>
    </source>
</evidence>